<name>A0AAN8QUG6_9TELE</name>
<reference evidence="1 2" key="1">
    <citation type="submission" date="2021-04" db="EMBL/GenBank/DDBJ databases">
        <authorList>
            <person name="De Guttry C."/>
            <person name="Zahm M."/>
            <person name="Klopp C."/>
            <person name="Cabau C."/>
            <person name="Louis A."/>
            <person name="Berthelot C."/>
            <person name="Parey E."/>
            <person name="Roest Crollius H."/>
            <person name="Montfort J."/>
            <person name="Robinson-Rechavi M."/>
            <person name="Bucao C."/>
            <person name="Bouchez O."/>
            <person name="Gislard M."/>
            <person name="Lluch J."/>
            <person name="Milhes M."/>
            <person name="Lampietro C."/>
            <person name="Lopez Roques C."/>
            <person name="Donnadieu C."/>
            <person name="Braasch I."/>
            <person name="Desvignes T."/>
            <person name="Postlethwait J."/>
            <person name="Bobe J."/>
            <person name="Wedekind C."/>
            <person name="Guiguen Y."/>
        </authorList>
    </citation>
    <scope>NUCLEOTIDE SEQUENCE [LARGE SCALE GENOMIC DNA]</scope>
    <source>
        <strain evidence="1">Cs_M1</strain>
        <tissue evidence="1">Blood</tissue>
    </source>
</reference>
<proteinExistence type="predicted"/>
<gene>
    <name evidence="1" type="ORF">J4Q44_G00193380</name>
</gene>
<organism evidence="1 2">
    <name type="scientific">Coregonus suidteri</name>
    <dbReference type="NCBI Taxonomy" id="861788"/>
    <lineage>
        <taxon>Eukaryota</taxon>
        <taxon>Metazoa</taxon>
        <taxon>Chordata</taxon>
        <taxon>Craniata</taxon>
        <taxon>Vertebrata</taxon>
        <taxon>Euteleostomi</taxon>
        <taxon>Actinopterygii</taxon>
        <taxon>Neopterygii</taxon>
        <taxon>Teleostei</taxon>
        <taxon>Protacanthopterygii</taxon>
        <taxon>Salmoniformes</taxon>
        <taxon>Salmonidae</taxon>
        <taxon>Coregoninae</taxon>
        <taxon>Coregonus</taxon>
    </lineage>
</organism>
<protein>
    <submittedName>
        <fullName evidence="1">Uncharacterized protein</fullName>
    </submittedName>
</protein>
<sequence>MYLATHIIGEIRKQRLQGGCRGMRPREQWSSVLRPSIYHRQLSGQVPQHQFLVFSWEMQHSPYMRTSCALIQVSILINRGLPESENAFGIMASMRILGRPIDP</sequence>
<keyword evidence="2" id="KW-1185">Reference proteome</keyword>
<evidence type="ECO:0000313" key="1">
    <source>
        <dbReference type="EMBL" id="KAK6311283.1"/>
    </source>
</evidence>
<evidence type="ECO:0000313" key="2">
    <source>
        <dbReference type="Proteomes" id="UP001356427"/>
    </source>
</evidence>
<dbReference type="EMBL" id="JAGTTL010000016">
    <property type="protein sequence ID" value="KAK6311283.1"/>
    <property type="molecule type" value="Genomic_DNA"/>
</dbReference>
<comment type="caution">
    <text evidence="1">The sequence shown here is derived from an EMBL/GenBank/DDBJ whole genome shotgun (WGS) entry which is preliminary data.</text>
</comment>
<dbReference type="AlphaFoldDB" id="A0AAN8QUG6"/>
<accession>A0AAN8QUG6</accession>
<dbReference type="Proteomes" id="UP001356427">
    <property type="component" value="Unassembled WGS sequence"/>
</dbReference>